<keyword evidence="1" id="KW-0547">Nucleotide-binding</keyword>
<proteinExistence type="predicted"/>
<dbReference type="RefSeq" id="WP_378050212.1">
    <property type="nucleotide sequence ID" value="NZ_JBHSXE010000002.1"/>
</dbReference>
<reference evidence="4" key="1">
    <citation type="journal article" date="2019" name="Int. J. Syst. Evol. Microbiol.">
        <title>The Global Catalogue of Microorganisms (GCM) 10K type strain sequencing project: providing services to taxonomists for standard genome sequencing and annotation.</title>
        <authorList>
            <consortium name="The Broad Institute Genomics Platform"/>
            <consortium name="The Broad Institute Genome Sequencing Center for Infectious Disease"/>
            <person name="Wu L."/>
            <person name="Ma J."/>
        </authorList>
    </citation>
    <scope>NUCLEOTIDE SEQUENCE [LARGE SCALE GENOMIC DNA]</scope>
    <source>
        <strain evidence="4">JCM 3369</strain>
    </source>
</reference>
<gene>
    <name evidence="3" type="ORF">ACFQKB_26785</name>
</gene>
<evidence type="ECO:0000256" key="1">
    <source>
        <dbReference type="PROSITE-ProRule" id="PRU00409"/>
    </source>
</evidence>
<feature type="domain" description="ATP-grasp" evidence="2">
    <location>
        <begin position="131"/>
        <end position="318"/>
    </location>
</feature>
<dbReference type="Pfam" id="PF21068">
    <property type="entry name" value="ATPgraspMvdD"/>
    <property type="match status" value="1"/>
</dbReference>
<dbReference type="PANTHER" id="PTHR21621:SF0">
    <property type="entry name" value="BETA-CITRYLGLUTAMATE SYNTHASE B-RELATED"/>
    <property type="match status" value="1"/>
</dbReference>
<dbReference type="EMBL" id="JBHSXS010000019">
    <property type="protein sequence ID" value="MFC6883392.1"/>
    <property type="molecule type" value="Genomic_DNA"/>
</dbReference>
<keyword evidence="1" id="KW-0067">ATP-binding</keyword>
<protein>
    <submittedName>
        <fullName evidence="3">MvdC/MvdD family ATP grasp protein</fullName>
    </submittedName>
</protein>
<accession>A0ABW2CPI7</accession>
<dbReference type="InterPro" id="IPR048936">
    <property type="entry name" value="MvdD-like_ATPgrasp"/>
</dbReference>
<dbReference type="PROSITE" id="PS50975">
    <property type="entry name" value="ATP_GRASP"/>
    <property type="match status" value="1"/>
</dbReference>
<dbReference type="Proteomes" id="UP001596380">
    <property type="component" value="Unassembled WGS sequence"/>
</dbReference>
<name>A0ABW2CPI7_9ACTN</name>
<dbReference type="PANTHER" id="PTHR21621">
    <property type="entry name" value="RIBOSOMAL PROTEIN S6 MODIFICATION PROTEIN"/>
    <property type="match status" value="1"/>
</dbReference>
<evidence type="ECO:0000313" key="3">
    <source>
        <dbReference type="EMBL" id="MFC6883392.1"/>
    </source>
</evidence>
<dbReference type="SUPFAM" id="SSF56059">
    <property type="entry name" value="Glutathione synthetase ATP-binding domain-like"/>
    <property type="match status" value="1"/>
</dbReference>
<comment type="caution">
    <text evidence="3">The sequence shown here is derived from an EMBL/GenBank/DDBJ whole genome shotgun (WGS) entry which is preliminary data.</text>
</comment>
<keyword evidence="4" id="KW-1185">Reference proteome</keyword>
<dbReference type="InterPro" id="IPR011761">
    <property type="entry name" value="ATP-grasp"/>
</dbReference>
<sequence>MLILAAARDATADRVAAELAVRGVQAIRMDAAQFPTQISMTATIGSGGGWRGRINTVPDGREVFDLAAVGAVYYRHPEQFVLDERMSGPERVFAYREARGGFGGVLQALAGARWVNDPVAAARCEYKPVQLALASAVGLEVPATLITSDPQAAYEWAKCLGRPIVYKPLGGIWHGDQERVRVLYTSRVPDLEELLDPALARTAHLFQELLPKECEARAVVVGDRVFAMRIQAGSERAALDWRSDYDALSYSPLRLSAGTCARLVELHRRLGLVYGAVDLVRTPDGRDVFLETNQAGEWGWIAEEIGVPIAAALADELTRSPA</sequence>
<evidence type="ECO:0000313" key="4">
    <source>
        <dbReference type="Proteomes" id="UP001596380"/>
    </source>
</evidence>
<dbReference type="Gene3D" id="3.30.470.20">
    <property type="entry name" value="ATP-grasp fold, B domain"/>
    <property type="match status" value="1"/>
</dbReference>
<evidence type="ECO:0000259" key="2">
    <source>
        <dbReference type="PROSITE" id="PS50975"/>
    </source>
</evidence>
<organism evidence="3 4">
    <name type="scientific">Actinomadura yumaensis</name>
    <dbReference type="NCBI Taxonomy" id="111807"/>
    <lineage>
        <taxon>Bacteria</taxon>
        <taxon>Bacillati</taxon>
        <taxon>Actinomycetota</taxon>
        <taxon>Actinomycetes</taxon>
        <taxon>Streptosporangiales</taxon>
        <taxon>Thermomonosporaceae</taxon>
        <taxon>Actinomadura</taxon>
    </lineage>
</organism>